<organism evidence="1 2">
    <name type="scientific">Coleofasciculus chthonoplastes PCC 7420</name>
    <dbReference type="NCBI Taxonomy" id="118168"/>
    <lineage>
        <taxon>Bacteria</taxon>
        <taxon>Bacillati</taxon>
        <taxon>Cyanobacteriota</taxon>
        <taxon>Cyanophyceae</taxon>
        <taxon>Coleofasciculales</taxon>
        <taxon>Coleofasciculaceae</taxon>
        <taxon>Coleofasciculus</taxon>
    </lineage>
</organism>
<dbReference type="STRING" id="118168.MC7420_4494"/>
<dbReference type="HOGENOM" id="CLU_3151595_0_0_3"/>
<reference evidence="1 2" key="1">
    <citation type="submission" date="2008-07" db="EMBL/GenBank/DDBJ databases">
        <authorList>
            <person name="Tandeau de Marsac N."/>
            <person name="Ferriera S."/>
            <person name="Johnson J."/>
            <person name="Kravitz S."/>
            <person name="Beeson K."/>
            <person name="Sutton G."/>
            <person name="Rogers Y.-H."/>
            <person name="Friedman R."/>
            <person name="Frazier M."/>
            <person name="Venter J.C."/>
        </authorList>
    </citation>
    <scope>NUCLEOTIDE SEQUENCE [LARGE SCALE GENOMIC DNA]</scope>
    <source>
        <strain evidence="1 2">PCC 7420</strain>
    </source>
</reference>
<dbReference type="Proteomes" id="UP000003835">
    <property type="component" value="Unassembled WGS sequence"/>
</dbReference>
<dbReference type="AlphaFoldDB" id="B4VY80"/>
<evidence type="ECO:0000313" key="1">
    <source>
        <dbReference type="EMBL" id="EDX73247.1"/>
    </source>
</evidence>
<keyword evidence="2" id="KW-1185">Reference proteome</keyword>
<accession>B4VY80</accession>
<dbReference type="EMBL" id="DS989859">
    <property type="protein sequence ID" value="EDX73247.1"/>
    <property type="molecule type" value="Genomic_DNA"/>
</dbReference>
<sequence length="48" mass="5361">MHPYRLGQIGLVGNKCRSQFKVTLAPALPIGSNRISWKQDAAPDYQSF</sequence>
<evidence type="ECO:0000313" key="2">
    <source>
        <dbReference type="Proteomes" id="UP000003835"/>
    </source>
</evidence>
<protein>
    <submittedName>
        <fullName evidence="1">Uncharacterized protein</fullName>
    </submittedName>
</protein>
<name>B4VY80_9CYAN</name>
<proteinExistence type="predicted"/>
<gene>
    <name evidence="1" type="ORF">MC7420_4494</name>
</gene>